<accession>A0AAV2VNV4</accession>
<keyword evidence="4" id="KW-0548">Nucleotidyltransferase</keyword>
<evidence type="ECO:0000256" key="4">
    <source>
        <dbReference type="ARBA" id="ARBA00022695"/>
    </source>
</evidence>
<dbReference type="RefSeq" id="WP_022611489.1">
    <property type="nucleotide sequence ID" value="NZ_LK391965.1"/>
</dbReference>
<evidence type="ECO:0000256" key="3">
    <source>
        <dbReference type="ARBA" id="ARBA00022679"/>
    </source>
</evidence>
<dbReference type="Proteomes" id="UP000018211">
    <property type="component" value="Unassembled WGS sequence"/>
</dbReference>
<reference evidence="8 9" key="1">
    <citation type="journal article" date="2013" name="ISME J.">
        <title>Comparative genomics of pathogenic lineages of Vibrio nigripulchritudo identifies virulence-associated traits.</title>
        <authorList>
            <person name="Goudenege D."/>
            <person name="Labreuche Y."/>
            <person name="Krin E."/>
            <person name="Ansquer D."/>
            <person name="Mangenot S."/>
            <person name="Calteau A."/>
            <person name="Medigue C."/>
            <person name="Mazel D."/>
            <person name="Polz M.F."/>
            <person name="Le Roux F."/>
        </authorList>
    </citation>
    <scope>NUCLEOTIDE SEQUENCE [LARGE SCALE GENOMIC DNA]</scope>
    <source>
        <strain evidence="8 9">SOn1</strain>
    </source>
</reference>
<comment type="caution">
    <text evidence="6">Lacks conserved residue(s) required for the propagation of feature annotation.</text>
</comment>
<dbReference type="EMBL" id="CAOF01000083">
    <property type="protein sequence ID" value="CCO46322.1"/>
    <property type="molecule type" value="Genomic_DNA"/>
</dbReference>
<dbReference type="GO" id="GO:0003677">
    <property type="term" value="F:DNA binding"/>
    <property type="evidence" value="ECO:0007669"/>
    <property type="project" value="UniProtKB-UniRule"/>
</dbReference>
<organism evidence="8 9">
    <name type="scientific">Vibrio nigripulchritudo SOn1</name>
    <dbReference type="NCBI Taxonomy" id="1238450"/>
    <lineage>
        <taxon>Bacteria</taxon>
        <taxon>Pseudomonadati</taxon>
        <taxon>Pseudomonadota</taxon>
        <taxon>Gammaproteobacteria</taxon>
        <taxon>Vibrionales</taxon>
        <taxon>Vibrionaceae</taxon>
        <taxon>Vibrio</taxon>
    </lineage>
</organism>
<dbReference type="AlphaFoldDB" id="A0AAV2VNV4"/>
<protein>
    <recommendedName>
        <fullName evidence="7">DarT domain-containing protein</fullName>
    </recommendedName>
</protein>
<sequence length="300" mass="34894">MSMLADVRVLCPECDKVIEQTITVPEPNFMAERMKDSAVEFWDDLVCEHCEHHIEYRGSNSYYELYLASDEVAEDDFHFSDASYEFDEYDSDETVEDDGVAGVIKNRKIEALYHFSKIENLEAIVNQGLTPRAQLKDGDFAFTDINRSDGFLDANCISISFPQYRMFFIKRIQNPQQNWVVLELSPELILEKESAFFERNAASRTVKSEIIENRKMATAFEKMFDDIEELPSREKRELPDNYPTDPQAEILVFDKIERSYIVAAHFADETVLSKYKDKLNGIEARVSPELFDNRVDHDWL</sequence>
<comment type="caution">
    <text evidence="8">The sequence shown here is derived from an EMBL/GenBank/DDBJ whole genome shotgun (WGS) entry which is preliminary data.</text>
</comment>
<feature type="domain" description="DarT" evidence="7">
    <location>
        <begin position="110"/>
        <end position="300"/>
    </location>
</feature>
<evidence type="ECO:0000256" key="5">
    <source>
        <dbReference type="ARBA" id="ARBA00023125"/>
    </source>
</evidence>
<dbReference type="PROSITE" id="PS52018">
    <property type="entry name" value="DART"/>
    <property type="match status" value="1"/>
</dbReference>
<keyword evidence="3" id="KW-0808">Transferase</keyword>
<dbReference type="InterPro" id="IPR029494">
    <property type="entry name" value="DarT"/>
</dbReference>
<keyword evidence="1 6" id="KW-1277">Toxin-antitoxin system</keyword>
<evidence type="ECO:0000313" key="8">
    <source>
        <dbReference type="EMBL" id="CCO46322.1"/>
    </source>
</evidence>
<comment type="similarity">
    <text evidence="6">Belongs to the DarT ADP-ribosyltransferase family.</text>
</comment>
<proteinExistence type="inferred from homology"/>
<evidence type="ECO:0000256" key="2">
    <source>
        <dbReference type="ARBA" id="ARBA00022676"/>
    </source>
</evidence>
<keyword evidence="5 6" id="KW-0238">DNA-binding</keyword>
<evidence type="ECO:0000259" key="7">
    <source>
        <dbReference type="PROSITE" id="PS52018"/>
    </source>
</evidence>
<evidence type="ECO:0000256" key="6">
    <source>
        <dbReference type="PROSITE-ProRule" id="PRU01362"/>
    </source>
</evidence>
<evidence type="ECO:0000313" key="9">
    <source>
        <dbReference type="Proteomes" id="UP000018211"/>
    </source>
</evidence>
<name>A0AAV2VNV4_9VIBR</name>
<dbReference type="GO" id="GO:0016779">
    <property type="term" value="F:nucleotidyltransferase activity"/>
    <property type="evidence" value="ECO:0007669"/>
    <property type="project" value="UniProtKB-KW"/>
</dbReference>
<evidence type="ECO:0000256" key="1">
    <source>
        <dbReference type="ARBA" id="ARBA00022649"/>
    </source>
</evidence>
<keyword evidence="2" id="KW-0328">Glycosyltransferase</keyword>
<dbReference type="GO" id="GO:0016757">
    <property type="term" value="F:glycosyltransferase activity"/>
    <property type="evidence" value="ECO:0007669"/>
    <property type="project" value="UniProtKB-KW"/>
</dbReference>
<gene>
    <name evidence="8" type="ORF">VIBNISOn1_1730001</name>
</gene>
<dbReference type="Pfam" id="PF14487">
    <property type="entry name" value="DarT"/>
    <property type="match status" value="1"/>
</dbReference>